<proteinExistence type="inferred from homology"/>
<keyword evidence="3 6" id="KW-0812">Transmembrane</keyword>
<evidence type="ECO:0000313" key="7">
    <source>
        <dbReference type="EMBL" id="RXM36006.1"/>
    </source>
</evidence>
<evidence type="ECO:0000256" key="5">
    <source>
        <dbReference type="ARBA" id="ARBA00023136"/>
    </source>
</evidence>
<dbReference type="Pfam" id="PF25807">
    <property type="entry name" value="Clarin-2"/>
    <property type="match status" value="1"/>
</dbReference>
<dbReference type="GO" id="GO:0016020">
    <property type="term" value="C:membrane"/>
    <property type="evidence" value="ECO:0007669"/>
    <property type="project" value="UniProtKB-SubCell"/>
</dbReference>
<feature type="transmembrane region" description="Helical" evidence="6">
    <location>
        <begin position="91"/>
        <end position="117"/>
    </location>
</feature>
<dbReference type="Gene3D" id="1.20.140.150">
    <property type="match status" value="1"/>
</dbReference>
<dbReference type="AlphaFoldDB" id="A0A444ULF7"/>
<organism evidence="7 8">
    <name type="scientific">Acipenser ruthenus</name>
    <name type="common">Sterlet sturgeon</name>
    <dbReference type="NCBI Taxonomy" id="7906"/>
    <lineage>
        <taxon>Eukaryota</taxon>
        <taxon>Metazoa</taxon>
        <taxon>Chordata</taxon>
        <taxon>Craniata</taxon>
        <taxon>Vertebrata</taxon>
        <taxon>Euteleostomi</taxon>
        <taxon>Actinopterygii</taxon>
        <taxon>Chondrostei</taxon>
        <taxon>Acipenseriformes</taxon>
        <taxon>Acipenseridae</taxon>
        <taxon>Acipenser</taxon>
    </lineage>
</organism>
<dbReference type="Proteomes" id="UP000289886">
    <property type="component" value="Unassembled WGS sequence"/>
</dbReference>
<dbReference type="InterPro" id="IPR026748">
    <property type="entry name" value="Clarin"/>
</dbReference>
<feature type="transmembrane region" description="Helical" evidence="6">
    <location>
        <begin position="183"/>
        <end position="205"/>
    </location>
</feature>
<keyword evidence="5 6" id="KW-0472">Membrane</keyword>
<dbReference type="EMBL" id="SCEB01214325">
    <property type="protein sequence ID" value="RXM36006.1"/>
    <property type="molecule type" value="Genomic_DNA"/>
</dbReference>
<dbReference type="PANTHER" id="PTHR31548:SF3">
    <property type="entry name" value="CLARIN-3"/>
    <property type="match status" value="1"/>
</dbReference>
<comment type="similarity">
    <text evidence="2">Belongs to the clarin family.</text>
</comment>
<feature type="transmembrane region" description="Helical" evidence="6">
    <location>
        <begin position="129"/>
        <end position="151"/>
    </location>
</feature>
<dbReference type="GO" id="GO:0007605">
    <property type="term" value="P:sensory perception of sound"/>
    <property type="evidence" value="ECO:0007669"/>
    <property type="project" value="UniProtKB-ARBA"/>
</dbReference>
<evidence type="ECO:0000256" key="4">
    <source>
        <dbReference type="ARBA" id="ARBA00022989"/>
    </source>
</evidence>
<evidence type="ECO:0000256" key="1">
    <source>
        <dbReference type="ARBA" id="ARBA00004141"/>
    </source>
</evidence>
<sequence length="230" mass="25312">MPTIRKTMMFLGGSLANGGSLIMICAVLATKEWVNSVITCEGSANQTGSVTLEYGLFEGKGKSTFCPNIGVDIKPFKVLESLEHFGPSKSLHITVITCLCLGLLGSICSFGITLYNSFSSPYETYLGPIGVYVCSSVSAIFIFFSIVLFVVNTEVYHLSVEMADNQIGIQSVILSDAKNSVGYSYYLMIPAFFCNLFAIIIVYVYQHANYTQRKEQQRPTEDAPKDILMY</sequence>
<dbReference type="PANTHER" id="PTHR31548">
    <property type="entry name" value="CLARIN"/>
    <property type="match status" value="1"/>
</dbReference>
<evidence type="ECO:0000313" key="8">
    <source>
        <dbReference type="Proteomes" id="UP000289886"/>
    </source>
</evidence>
<name>A0A444ULF7_ACIRT</name>
<keyword evidence="8" id="KW-1185">Reference proteome</keyword>
<dbReference type="OrthoDB" id="9450082at2759"/>
<accession>A0A444ULF7</accession>
<feature type="transmembrane region" description="Helical" evidence="6">
    <location>
        <begin position="7"/>
        <end position="29"/>
    </location>
</feature>
<protein>
    <submittedName>
        <fullName evidence="7">Clarin-3</fullName>
    </submittedName>
</protein>
<evidence type="ECO:0000256" key="3">
    <source>
        <dbReference type="ARBA" id="ARBA00022692"/>
    </source>
</evidence>
<comment type="caution">
    <text evidence="7">The sequence shown here is derived from an EMBL/GenBank/DDBJ whole genome shotgun (WGS) entry which is preliminary data.</text>
</comment>
<comment type="subcellular location">
    <subcellularLocation>
        <location evidence="1">Membrane</location>
        <topology evidence="1">Multi-pass membrane protein</topology>
    </subcellularLocation>
</comment>
<evidence type="ECO:0000256" key="6">
    <source>
        <dbReference type="SAM" id="Phobius"/>
    </source>
</evidence>
<keyword evidence="4 6" id="KW-1133">Transmembrane helix</keyword>
<gene>
    <name evidence="7" type="ORF">EOD39_3797</name>
</gene>
<evidence type="ECO:0000256" key="2">
    <source>
        <dbReference type="ARBA" id="ARBA00005787"/>
    </source>
</evidence>
<reference evidence="7 8" key="1">
    <citation type="submission" date="2019-01" db="EMBL/GenBank/DDBJ databases">
        <title>Draft Genome and Complete Hox-Cluster Characterization of the Sterlet Sturgeon (Acipenser ruthenus).</title>
        <authorList>
            <person name="Wei Q."/>
        </authorList>
    </citation>
    <scope>NUCLEOTIDE SEQUENCE [LARGE SCALE GENOMIC DNA]</scope>
    <source>
        <strain evidence="7">WHYD16114868_AA</strain>
        <tissue evidence="7">Blood</tissue>
    </source>
</reference>